<keyword evidence="2" id="KW-1185">Reference proteome</keyword>
<sequence>MTISFNTLRTTLKLAFLQGSYINSEPFRLIWGGEISNLFPLPLPDLPPVQTKSLLSQYFSLISQLHFLFETNEMPKSHRHSIMSLNKCDRKLL</sequence>
<reference evidence="1 2" key="1">
    <citation type="submission" date="2021-06" db="EMBL/GenBank/DDBJ databases">
        <title>Caerostris darwini draft genome.</title>
        <authorList>
            <person name="Kono N."/>
            <person name="Arakawa K."/>
        </authorList>
    </citation>
    <scope>NUCLEOTIDE SEQUENCE [LARGE SCALE GENOMIC DNA]</scope>
</reference>
<accession>A0AAV4TVD4</accession>
<name>A0AAV4TVD4_9ARAC</name>
<gene>
    <name evidence="1" type="ORF">CDAR_180051</name>
</gene>
<proteinExistence type="predicted"/>
<dbReference type="EMBL" id="BPLQ01010370">
    <property type="protein sequence ID" value="GIY50318.1"/>
    <property type="molecule type" value="Genomic_DNA"/>
</dbReference>
<comment type="caution">
    <text evidence="1">The sequence shown here is derived from an EMBL/GenBank/DDBJ whole genome shotgun (WGS) entry which is preliminary data.</text>
</comment>
<evidence type="ECO:0000313" key="1">
    <source>
        <dbReference type="EMBL" id="GIY50318.1"/>
    </source>
</evidence>
<protein>
    <submittedName>
        <fullName evidence="1">Uncharacterized protein</fullName>
    </submittedName>
</protein>
<organism evidence="1 2">
    <name type="scientific">Caerostris darwini</name>
    <dbReference type="NCBI Taxonomy" id="1538125"/>
    <lineage>
        <taxon>Eukaryota</taxon>
        <taxon>Metazoa</taxon>
        <taxon>Ecdysozoa</taxon>
        <taxon>Arthropoda</taxon>
        <taxon>Chelicerata</taxon>
        <taxon>Arachnida</taxon>
        <taxon>Araneae</taxon>
        <taxon>Araneomorphae</taxon>
        <taxon>Entelegynae</taxon>
        <taxon>Araneoidea</taxon>
        <taxon>Araneidae</taxon>
        <taxon>Caerostris</taxon>
    </lineage>
</organism>
<dbReference type="AlphaFoldDB" id="A0AAV4TVD4"/>
<dbReference type="Proteomes" id="UP001054837">
    <property type="component" value="Unassembled WGS sequence"/>
</dbReference>
<evidence type="ECO:0000313" key="2">
    <source>
        <dbReference type="Proteomes" id="UP001054837"/>
    </source>
</evidence>